<keyword evidence="6 7" id="KW-0472">Membrane</keyword>
<dbReference type="SUPFAM" id="SSF161098">
    <property type="entry name" value="MetI-like"/>
    <property type="match status" value="1"/>
</dbReference>
<dbReference type="AlphaFoldDB" id="E5XV50"/>
<evidence type="ECO:0000256" key="1">
    <source>
        <dbReference type="ARBA" id="ARBA00004651"/>
    </source>
</evidence>
<dbReference type="CDD" id="cd06261">
    <property type="entry name" value="TM_PBP2"/>
    <property type="match status" value="1"/>
</dbReference>
<evidence type="ECO:0000256" key="4">
    <source>
        <dbReference type="ARBA" id="ARBA00022692"/>
    </source>
</evidence>
<name>E5XV50_SEGRC</name>
<feature type="domain" description="ABC transmembrane type-1" evidence="8">
    <location>
        <begin position="100"/>
        <end position="334"/>
    </location>
</feature>
<evidence type="ECO:0000256" key="6">
    <source>
        <dbReference type="ARBA" id="ARBA00023136"/>
    </source>
</evidence>
<dbReference type="PANTHER" id="PTHR43163">
    <property type="entry name" value="DIPEPTIDE TRANSPORT SYSTEM PERMEASE PROTEIN DPPB-RELATED"/>
    <property type="match status" value="1"/>
</dbReference>
<keyword evidence="4 7" id="KW-0812">Transmembrane</keyword>
<feature type="transmembrane region" description="Helical" evidence="7">
    <location>
        <begin position="315"/>
        <end position="337"/>
    </location>
</feature>
<comment type="similarity">
    <text evidence="7">Belongs to the binding-protein-dependent transport system permease family.</text>
</comment>
<proteinExistence type="inferred from homology"/>
<dbReference type="OrthoDB" id="147639at2"/>
<evidence type="ECO:0000313" key="9">
    <source>
        <dbReference type="EMBL" id="EFV11755.1"/>
    </source>
</evidence>
<dbReference type="HOGENOM" id="CLU_036879_0_3_11"/>
<protein>
    <recommendedName>
        <fullName evidence="8">ABC transmembrane type-1 domain-containing protein</fullName>
    </recommendedName>
</protein>
<dbReference type="STRING" id="679197.HMPREF9336_03372"/>
<reference evidence="9 10" key="1">
    <citation type="journal article" date="2011" name="Stand. Genomic Sci.">
        <title>High quality draft genome sequence of Segniliparus rugosus CDC 945(T)= (ATCC BAA-974(T)).</title>
        <authorList>
            <person name="Earl A.M."/>
            <person name="Desjardins C.A."/>
            <person name="Fitzgerald M.G."/>
            <person name="Arachchi H.M."/>
            <person name="Zeng Q."/>
            <person name="Mehta T."/>
            <person name="Griggs A."/>
            <person name="Birren B.W."/>
            <person name="Toney N.C."/>
            <person name="Carr J."/>
            <person name="Posey J."/>
            <person name="Butler W.R."/>
        </authorList>
    </citation>
    <scope>NUCLEOTIDE SEQUENCE [LARGE SCALE GENOMIC DNA]</scope>
    <source>
        <strain evidence="10">ATCC BAA-974 / DSM 45345 / CCUG 50838 / CIP 108380 / JCM 13579 / CDC 945</strain>
    </source>
</reference>
<dbReference type="PANTHER" id="PTHR43163:SF6">
    <property type="entry name" value="DIPEPTIDE TRANSPORT SYSTEM PERMEASE PROTEIN DPPB-RELATED"/>
    <property type="match status" value="1"/>
</dbReference>
<evidence type="ECO:0000256" key="7">
    <source>
        <dbReference type="RuleBase" id="RU363032"/>
    </source>
</evidence>
<keyword evidence="3" id="KW-1003">Cell membrane</keyword>
<evidence type="ECO:0000313" key="10">
    <source>
        <dbReference type="Proteomes" id="UP000004816"/>
    </source>
</evidence>
<comment type="caution">
    <text evidence="9">The sequence shown here is derived from an EMBL/GenBank/DDBJ whole genome shotgun (WGS) entry which is preliminary data.</text>
</comment>
<dbReference type="InterPro" id="IPR000515">
    <property type="entry name" value="MetI-like"/>
</dbReference>
<evidence type="ECO:0000256" key="5">
    <source>
        <dbReference type="ARBA" id="ARBA00022989"/>
    </source>
</evidence>
<feature type="transmembrane region" description="Helical" evidence="7">
    <location>
        <begin position="265"/>
        <end position="286"/>
    </location>
</feature>
<dbReference type="Gene3D" id="1.10.3720.10">
    <property type="entry name" value="MetI-like"/>
    <property type="match status" value="1"/>
</dbReference>
<evidence type="ECO:0000256" key="2">
    <source>
        <dbReference type="ARBA" id="ARBA00022448"/>
    </source>
</evidence>
<dbReference type="eggNOG" id="COG0601">
    <property type="taxonomic scope" value="Bacteria"/>
</dbReference>
<dbReference type="Pfam" id="PF00528">
    <property type="entry name" value="BPD_transp_1"/>
    <property type="match status" value="1"/>
</dbReference>
<dbReference type="PROSITE" id="PS50928">
    <property type="entry name" value="ABC_TM1"/>
    <property type="match status" value="1"/>
</dbReference>
<dbReference type="RefSeq" id="WP_007472328.1">
    <property type="nucleotide sequence ID" value="NZ_KI391953.1"/>
</dbReference>
<feature type="transmembrane region" description="Helical" evidence="7">
    <location>
        <begin position="106"/>
        <end position="127"/>
    </location>
</feature>
<keyword evidence="5 7" id="KW-1133">Transmembrane helix</keyword>
<feature type="transmembrane region" description="Helical" evidence="7">
    <location>
        <begin position="139"/>
        <end position="166"/>
    </location>
</feature>
<comment type="subcellular location">
    <subcellularLocation>
        <location evidence="1 7">Cell membrane</location>
        <topology evidence="1 7">Multi-pass membrane protein</topology>
    </subcellularLocation>
</comment>
<evidence type="ECO:0000256" key="3">
    <source>
        <dbReference type="ARBA" id="ARBA00022475"/>
    </source>
</evidence>
<sequence>MSRWGHLLRYLGFRILLVIPTVWFLVTLVFFLIRLSGDPITASLGGRATPEEIARRKIEAGYDKPIYQQYWDFLRKLATGDFGTTSTGHQPVGEVLLQYAPATFELAFWAMLIAVAVGVPAGRFAAARRDRLPDIVFRLGAILVYAAPVFFVAILLKLVFSVWLGWLPNGGRSSTLVELELADYHPRTGVMIVDVLLAGDGSAIVDVLKHAVLPALALGLMTAGIVFRLVRANLIQTSQAGYVEAAKARGLPKRRVLGRHAFRNALIPVITVMGMQTAAMLGGAVLTENAFDWKGLGYALADYLVKRDFEAVQGIVVFSVIVIALFSVLIDAATAAIDPRVRF</sequence>
<gene>
    <name evidence="9" type="ORF">HMPREF9336_03372</name>
</gene>
<accession>E5XV50</accession>
<organism evidence="9 10">
    <name type="scientific">Segniliparus rugosus (strain ATCC BAA-974 / DSM 45345 / CCUG 50838 / CIP 108380 / JCM 13579 / CDC 945)</name>
    <dbReference type="NCBI Taxonomy" id="679197"/>
    <lineage>
        <taxon>Bacteria</taxon>
        <taxon>Bacillati</taxon>
        <taxon>Actinomycetota</taxon>
        <taxon>Actinomycetes</taxon>
        <taxon>Mycobacteriales</taxon>
        <taxon>Segniliparaceae</taxon>
        <taxon>Segniliparus</taxon>
    </lineage>
</organism>
<dbReference type="GO" id="GO:0055085">
    <property type="term" value="P:transmembrane transport"/>
    <property type="evidence" value="ECO:0007669"/>
    <property type="project" value="InterPro"/>
</dbReference>
<keyword evidence="10" id="KW-1185">Reference proteome</keyword>
<dbReference type="Proteomes" id="UP000004816">
    <property type="component" value="Unassembled WGS sequence"/>
</dbReference>
<feature type="transmembrane region" description="Helical" evidence="7">
    <location>
        <begin position="211"/>
        <end position="230"/>
    </location>
</feature>
<dbReference type="InterPro" id="IPR035906">
    <property type="entry name" value="MetI-like_sf"/>
</dbReference>
<evidence type="ECO:0000259" key="8">
    <source>
        <dbReference type="PROSITE" id="PS50928"/>
    </source>
</evidence>
<dbReference type="Pfam" id="PF19300">
    <property type="entry name" value="BPD_transp_1_N"/>
    <property type="match status" value="1"/>
</dbReference>
<dbReference type="InterPro" id="IPR045621">
    <property type="entry name" value="BPD_transp_1_N"/>
</dbReference>
<feature type="transmembrane region" description="Helical" evidence="7">
    <location>
        <begin position="12"/>
        <end position="33"/>
    </location>
</feature>
<dbReference type="EMBL" id="ACZI02000001">
    <property type="protein sequence ID" value="EFV11755.1"/>
    <property type="molecule type" value="Genomic_DNA"/>
</dbReference>
<dbReference type="GO" id="GO:0005886">
    <property type="term" value="C:plasma membrane"/>
    <property type="evidence" value="ECO:0007669"/>
    <property type="project" value="UniProtKB-SubCell"/>
</dbReference>
<keyword evidence="2 7" id="KW-0813">Transport</keyword>